<dbReference type="SUPFAM" id="SSF55008">
    <property type="entry name" value="HMA, heavy metal-associated domain"/>
    <property type="match status" value="1"/>
</dbReference>
<dbReference type="InterPro" id="IPR058533">
    <property type="entry name" value="Cation_efflux_TM"/>
</dbReference>
<comment type="caution">
    <text evidence="8">The sequence shown here is derived from an EMBL/GenBank/DDBJ whole genome shotgun (WGS) entry which is preliminary data.</text>
</comment>
<keyword evidence="3" id="KW-0862">Zinc</keyword>
<evidence type="ECO:0000256" key="6">
    <source>
        <dbReference type="SAM" id="Phobius"/>
    </source>
</evidence>
<feature type="transmembrane region" description="Helical" evidence="6">
    <location>
        <begin position="87"/>
        <end position="109"/>
    </location>
</feature>
<evidence type="ECO:0000256" key="4">
    <source>
        <dbReference type="ARBA" id="ARBA00022989"/>
    </source>
</evidence>
<keyword evidence="5 6" id="KW-0472">Membrane</keyword>
<dbReference type="InterPro" id="IPR050681">
    <property type="entry name" value="CDF/SLC30A"/>
</dbReference>
<keyword evidence="9" id="KW-1185">Reference proteome</keyword>
<feature type="domain" description="HMA" evidence="7">
    <location>
        <begin position="2"/>
        <end position="65"/>
    </location>
</feature>
<keyword evidence="3" id="KW-0864">Zinc transport</keyword>
<keyword evidence="3" id="KW-0406">Ion transport</keyword>
<dbReference type="PROSITE" id="PS50846">
    <property type="entry name" value="HMA_2"/>
    <property type="match status" value="1"/>
</dbReference>
<comment type="subcellular location">
    <subcellularLocation>
        <location evidence="1">Membrane</location>
        <topology evidence="1">Multi-pass membrane protein</topology>
    </subcellularLocation>
</comment>
<dbReference type="PANTHER" id="PTHR11562:SF17">
    <property type="entry name" value="RE54080P-RELATED"/>
    <property type="match status" value="1"/>
</dbReference>
<dbReference type="Proteomes" id="UP001597049">
    <property type="component" value="Unassembled WGS sequence"/>
</dbReference>
<protein>
    <submittedName>
        <fullName evidence="8">Cation transporter</fullName>
    </submittedName>
</protein>
<dbReference type="RefSeq" id="WP_379658161.1">
    <property type="nucleotide sequence ID" value="NZ_JBHTIV010000010.1"/>
</dbReference>
<name>A0ABW3GR96_9FLAO</name>
<evidence type="ECO:0000313" key="9">
    <source>
        <dbReference type="Proteomes" id="UP001597049"/>
    </source>
</evidence>
<keyword evidence="2 6" id="KW-0812">Transmembrane</keyword>
<feature type="transmembrane region" description="Helical" evidence="6">
    <location>
        <begin position="219"/>
        <end position="236"/>
    </location>
</feature>
<sequence length="264" mass="29473">MNKTTFLISQMDCSSEEQMIRMKLEELDEVKQLSFDISHRKLEVYHTNNLEGIHQAIHELGLKDELKGTEKAELPFASDNDAQQRKILWWVLGINLTFFVVEMTTGLISNSMGLIADSLDMLADSIVYGLSLLVVGSTAIRKKKVAKYSGYFQTILALIGFSEVLRRFFSDSEAPLFQFMIIVSVFALLGNLISLWLINKSQSDEAHMQASAIFTSNDIIVNGGVILAGALVYFLNSKWPDLVIGGIVFAFVLKGAIRILKLSK</sequence>
<dbReference type="Gene3D" id="1.20.1510.10">
    <property type="entry name" value="Cation efflux protein transmembrane domain"/>
    <property type="match status" value="1"/>
</dbReference>
<dbReference type="PANTHER" id="PTHR11562">
    <property type="entry name" value="CATION EFFLUX PROTEIN/ ZINC TRANSPORTER"/>
    <property type="match status" value="1"/>
</dbReference>
<evidence type="ECO:0000256" key="2">
    <source>
        <dbReference type="ARBA" id="ARBA00022692"/>
    </source>
</evidence>
<dbReference type="InterPro" id="IPR006121">
    <property type="entry name" value="HMA_dom"/>
</dbReference>
<proteinExistence type="predicted"/>
<dbReference type="SUPFAM" id="SSF161111">
    <property type="entry name" value="Cation efflux protein transmembrane domain-like"/>
    <property type="match status" value="1"/>
</dbReference>
<evidence type="ECO:0000313" key="8">
    <source>
        <dbReference type="EMBL" id="MFD0932852.1"/>
    </source>
</evidence>
<accession>A0ABW3GR96</accession>
<dbReference type="Pfam" id="PF01545">
    <property type="entry name" value="Cation_efflux"/>
    <property type="match status" value="2"/>
</dbReference>
<feature type="transmembrane region" description="Helical" evidence="6">
    <location>
        <begin position="151"/>
        <end position="169"/>
    </location>
</feature>
<evidence type="ECO:0000256" key="1">
    <source>
        <dbReference type="ARBA" id="ARBA00004141"/>
    </source>
</evidence>
<reference evidence="9" key="1">
    <citation type="journal article" date="2019" name="Int. J. Syst. Evol. Microbiol.">
        <title>The Global Catalogue of Microorganisms (GCM) 10K type strain sequencing project: providing services to taxonomists for standard genome sequencing and annotation.</title>
        <authorList>
            <consortium name="The Broad Institute Genomics Platform"/>
            <consortium name="The Broad Institute Genome Sequencing Center for Infectious Disease"/>
            <person name="Wu L."/>
            <person name="Ma J."/>
        </authorList>
    </citation>
    <scope>NUCLEOTIDE SEQUENCE [LARGE SCALE GENOMIC DNA]</scope>
    <source>
        <strain evidence="9">CCUG 56752</strain>
    </source>
</reference>
<feature type="transmembrane region" description="Helical" evidence="6">
    <location>
        <begin position="242"/>
        <end position="260"/>
    </location>
</feature>
<keyword evidence="3" id="KW-0813">Transport</keyword>
<dbReference type="InterPro" id="IPR036163">
    <property type="entry name" value="HMA_dom_sf"/>
</dbReference>
<keyword evidence="4 6" id="KW-1133">Transmembrane helix</keyword>
<dbReference type="Gene3D" id="3.30.70.100">
    <property type="match status" value="1"/>
</dbReference>
<feature type="transmembrane region" description="Helical" evidence="6">
    <location>
        <begin position="121"/>
        <end position="139"/>
    </location>
</feature>
<evidence type="ECO:0000256" key="3">
    <source>
        <dbReference type="ARBA" id="ARBA00022906"/>
    </source>
</evidence>
<feature type="transmembrane region" description="Helical" evidence="6">
    <location>
        <begin position="175"/>
        <end position="198"/>
    </location>
</feature>
<dbReference type="EMBL" id="JBHTIV010000010">
    <property type="protein sequence ID" value="MFD0932852.1"/>
    <property type="molecule type" value="Genomic_DNA"/>
</dbReference>
<evidence type="ECO:0000259" key="7">
    <source>
        <dbReference type="PROSITE" id="PS50846"/>
    </source>
</evidence>
<gene>
    <name evidence="8" type="ORF">ACFQ0R_09625</name>
</gene>
<dbReference type="InterPro" id="IPR027469">
    <property type="entry name" value="Cation_efflux_TMD_sf"/>
</dbReference>
<organism evidence="8 9">
    <name type="scientific">Psychroflexus salinarum</name>
    <dbReference type="NCBI Taxonomy" id="546024"/>
    <lineage>
        <taxon>Bacteria</taxon>
        <taxon>Pseudomonadati</taxon>
        <taxon>Bacteroidota</taxon>
        <taxon>Flavobacteriia</taxon>
        <taxon>Flavobacteriales</taxon>
        <taxon>Flavobacteriaceae</taxon>
        <taxon>Psychroflexus</taxon>
    </lineage>
</organism>
<evidence type="ECO:0000256" key="5">
    <source>
        <dbReference type="ARBA" id="ARBA00023136"/>
    </source>
</evidence>